<keyword evidence="3" id="KW-1185">Reference proteome</keyword>
<feature type="domain" description="DinB-like" evidence="1">
    <location>
        <begin position="30"/>
        <end position="155"/>
    </location>
</feature>
<accession>A0ABX1W0U1</accession>
<comment type="caution">
    <text evidence="2">The sequence shown here is derived from an EMBL/GenBank/DDBJ whole genome shotgun (WGS) entry which is preliminary data.</text>
</comment>
<dbReference type="RefSeq" id="WP_175268916.1">
    <property type="nucleotide sequence ID" value="NZ_JABFCR010000005.1"/>
</dbReference>
<dbReference type="Pfam" id="PF12867">
    <property type="entry name" value="DinB_2"/>
    <property type="match status" value="1"/>
</dbReference>
<reference evidence="2 3" key="1">
    <citation type="submission" date="2020-05" db="EMBL/GenBank/DDBJ databases">
        <authorList>
            <person name="Khan S.A."/>
            <person name="Jeon C.O."/>
            <person name="Chun B.H."/>
        </authorList>
    </citation>
    <scope>NUCLEOTIDE SEQUENCE [LARGE SCALE GENOMIC DNA]</scope>
    <source>
        <strain evidence="2 3">S1162</strain>
    </source>
</reference>
<dbReference type="InterPro" id="IPR034660">
    <property type="entry name" value="DinB/YfiT-like"/>
</dbReference>
<evidence type="ECO:0000313" key="2">
    <source>
        <dbReference type="EMBL" id="NNU33213.1"/>
    </source>
</evidence>
<organism evidence="2 3">
    <name type="scientific">Mucilaginibacter humi</name>
    <dbReference type="NCBI Taxonomy" id="2732510"/>
    <lineage>
        <taxon>Bacteria</taxon>
        <taxon>Pseudomonadati</taxon>
        <taxon>Bacteroidota</taxon>
        <taxon>Sphingobacteriia</taxon>
        <taxon>Sphingobacteriales</taxon>
        <taxon>Sphingobacteriaceae</taxon>
        <taxon>Mucilaginibacter</taxon>
    </lineage>
</organism>
<dbReference type="Gene3D" id="1.20.120.450">
    <property type="entry name" value="dinb family like domain"/>
    <property type="match status" value="1"/>
</dbReference>
<dbReference type="SUPFAM" id="SSF109854">
    <property type="entry name" value="DinB/YfiT-like putative metalloenzymes"/>
    <property type="match status" value="1"/>
</dbReference>
<sequence length="163" mass="18718">MDQQQLFVKMAVDGWNQQLKFTNDTLDKILDEELLNEISPGKNRGIYLLGHLVAVHDLMLPLLRFEEALYPELVQPFIKAPDKTVADLPPVSQLREQWNIVNDKLAAHINNLSPADWFTRHNSVSEEDFAKEPHRNRLNVLMGRTSHLANHRGQIVLLVPKSK</sequence>
<dbReference type="InterPro" id="IPR024775">
    <property type="entry name" value="DinB-like"/>
</dbReference>
<gene>
    <name evidence="2" type="ORF">HK413_01755</name>
</gene>
<proteinExistence type="predicted"/>
<name>A0ABX1W0U1_9SPHI</name>
<dbReference type="EMBL" id="JABFCR010000005">
    <property type="protein sequence ID" value="NNU33213.1"/>
    <property type="molecule type" value="Genomic_DNA"/>
</dbReference>
<protein>
    <submittedName>
        <fullName evidence="2">DinB family protein</fullName>
    </submittedName>
</protein>
<evidence type="ECO:0000313" key="3">
    <source>
        <dbReference type="Proteomes" id="UP000566071"/>
    </source>
</evidence>
<evidence type="ECO:0000259" key="1">
    <source>
        <dbReference type="Pfam" id="PF12867"/>
    </source>
</evidence>
<dbReference type="Proteomes" id="UP000566071">
    <property type="component" value="Unassembled WGS sequence"/>
</dbReference>